<dbReference type="GO" id="GO:0043565">
    <property type="term" value="F:sequence-specific DNA binding"/>
    <property type="evidence" value="ECO:0007669"/>
    <property type="project" value="InterPro"/>
</dbReference>
<gene>
    <name evidence="5" type="ORF">LCGC14_1292210</name>
</gene>
<proteinExistence type="predicted"/>
<dbReference type="InterPro" id="IPR053142">
    <property type="entry name" value="PchR_regulatory_protein"/>
</dbReference>
<dbReference type="InterPro" id="IPR009057">
    <property type="entry name" value="Homeodomain-like_sf"/>
</dbReference>
<name>A0A0F9LCW3_9ZZZZ</name>
<evidence type="ECO:0000256" key="2">
    <source>
        <dbReference type="ARBA" id="ARBA00023125"/>
    </source>
</evidence>
<dbReference type="InterPro" id="IPR018062">
    <property type="entry name" value="HTH_AraC-typ_CS"/>
</dbReference>
<organism evidence="5">
    <name type="scientific">marine sediment metagenome</name>
    <dbReference type="NCBI Taxonomy" id="412755"/>
    <lineage>
        <taxon>unclassified sequences</taxon>
        <taxon>metagenomes</taxon>
        <taxon>ecological metagenomes</taxon>
    </lineage>
</organism>
<keyword evidence="1" id="KW-0805">Transcription regulation</keyword>
<dbReference type="PROSITE" id="PS00041">
    <property type="entry name" value="HTH_ARAC_FAMILY_1"/>
    <property type="match status" value="1"/>
</dbReference>
<dbReference type="EMBL" id="LAZR01007460">
    <property type="protein sequence ID" value="KKM85121.1"/>
    <property type="molecule type" value="Genomic_DNA"/>
</dbReference>
<dbReference type="SUPFAM" id="SSF46689">
    <property type="entry name" value="Homeodomain-like"/>
    <property type="match status" value="2"/>
</dbReference>
<dbReference type="AlphaFoldDB" id="A0A0F9LCW3"/>
<dbReference type="GO" id="GO:0003700">
    <property type="term" value="F:DNA-binding transcription factor activity"/>
    <property type="evidence" value="ECO:0007669"/>
    <property type="project" value="InterPro"/>
</dbReference>
<dbReference type="InterPro" id="IPR020449">
    <property type="entry name" value="Tscrpt_reg_AraC-type_HTH"/>
</dbReference>
<comment type="caution">
    <text evidence="5">The sequence shown here is derived from an EMBL/GenBank/DDBJ whole genome shotgun (WGS) entry which is preliminary data.</text>
</comment>
<dbReference type="InterPro" id="IPR018060">
    <property type="entry name" value="HTH_AraC"/>
</dbReference>
<dbReference type="PROSITE" id="PS01124">
    <property type="entry name" value="HTH_ARAC_FAMILY_2"/>
    <property type="match status" value="1"/>
</dbReference>
<dbReference type="PANTHER" id="PTHR47893:SF1">
    <property type="entry name" value="REGULATORY PROTEIN PCHR"/>
    <property type="match status" value="1"/>
</dbReference>
<keyword evidence="3" id="KW-0804">Transcription</keyword>
<evidence type="ECO:0000313" key="5">
    <source>
        <dbReference type="EMBL" id="KKM85121.1"/>
    </source>
</evidence>
<sequence length="349" mass="40108">MDKITVSSLPIKDVISDIAHELNTGYDKNCGIFKLKIPENIGHGTISGIDFDNGLGLIYYDCTFKKDMTIEYSVDQIHPVKFLFSIDGDIQHSFINESKWHRISKYKNAIVASAAHHGHRIRFTANERLVYISLELDRRKFQSKILCEPVTIAKSWRDMLNDITAKNVFYHDGFYSLALSNIIGEWDKYSEGDWLRTLHLEAIAYKILVLQITQFQDDLKSEGTKTMLRKSEMNQMLKAISIIEENLEDLPTIEEIAATVGLNANKLQQGFKEILGKTVNNFITEKRLENSRMLLINTDYTLSAITSIIGYKSHSYFSKKFQETYGLLPSEFRKISQRTTVHPDDFKKS</sequence>
<dbReference type="Pfam" id="PF12833">
    <property type="entry name" value="HTH_18"/>
    <property type="match status" value="1"/>
</dbReference>
<evidence type="ECO:0000259" key="4">
    <source>
        <dbReference type="PROSITE" id="PS01124"/>
    </source>
</evidence>
<dbReference type="PANTHER" id="PTHR47893">
    <property type="entry name" value="REGULATORY PROTEIN PCHR"/>
    <property type="match status" value="1"/>
</dbReference>
<dbReference type="SMART" id="SM00342">
    <property type="entry name" value="HTH_ARAC"/>
    <property type="match status" value="1"/>
</dbReference>
<evidence type="ECO:0000256" key="1">
    <source>
        <dbReference type="ARBA" id="ARBA00023015"/>
    </source>
</evidence>
<protein>
    <recommendedName>
        <fullName evidence="4">HTH araC/xylS-type domain-containing protein</fullName>
    </recommendedName>
</protein>
<dbReference type="PRINTS" id="PR00032">
    <property type="entry name" value="HTHARAC"/>
</dbReference>
<accession>A0A0F9LCW3</accession>
<evidence type="ECO:0000256" key="3">
    <source>
        <dbReference type="ARBA" id="ARBA00023163"/>
    </source>
</evidence>
<feature type="domain" description="HTH araC/xylS-type" evidence="4">
    <location>
        <begin position="237"/>
        <end position="335"/>
    </location>
</feature>
<reference evidence="5" key="1">
    <citation type="journal article" date="2015" name="Nature">
        <title>Complex archaea that bridge the gap between prokaryotes and eukaryotes.</title>
        <authorList>
            <person name="Spang A."/>
            <person name="Saw J.H."/>
            <person name="Jorgensen S.L."/>
            <person name="Zaremba-Niedzwiedzka K."/>
            <person name="Martijn J."/>
            <person name="Lind A.E."/>
            <person name="van Eijk R."/>
            <person name="Schleper C."/>
            <person name="Guy L."/>
            <person name="Ettema T.J."/>
        </authorList>
    </citation>
    <scope>NUCLEOTIDE SEQUENCE</scope>
</reference>
<dbReference type="Gene3D" id="1.10.10.60">
    <property type="entry name" value="Homeodomain-like"/>
    <property type="match status" value="2"/>
</dbReference>
<keyword evidence="2" id="KW-0238">DNA-binding</keyword>